<dbReference type="PANTHER" id="PTHR35528">
    <property type="entry name" value="BLL1675 PROTEIN"/>
    <property type="match status" value="1"/>
</dbReference>
<organism evidence="1 2">
    <name type="scientific">Bradyrhizobium elkanii</name>
    <dbReference type="NCBI Taxonomy" id="29448"/>
    <lineage>
        <taxon>Bacteria</taxon>
        <taxon>Pseudomonadati</taxon>
        <taxon>Pseudomonadota</taxon>
        <taxon>Alphaproteobacteria</taxon>
        <taxon>Hyphomicrobiales</taxon>
        <taxon>Nitrobacteraceae</taxon>
        <taxon>Bradyrhizobium</taxon>
    </lineage>
</organism>
<dbReference type="InterPro" id="IPR052183">
    <property type="entry name" value="IS_Transposase"/>
</dbReference>
<dbReference type="AlphaFoldDB" id="A0A8I1Y564"/>
<gene>
    <name evidence="1" type="ORF">JOH49_003376</name>
</gene>
<accession>A0A8I1Y564</accession>
<comment type="caution">
    <text evidence="1">The sequence shown here is derived from an EMBL/GenBank/DDBJ whole genome shotgun (WGS) entry which is preliminary data.</text>
</comment>
<name>A0A8I1Y564_BRAEL</name>
<protein>
    <submittedName>
        <fullName evidence="1">Transposase-like protein</fullName>
    </submittedName>
</protein>
<evidence type="ECO:0000313" key="1">
    <source>
        <dbReference type="EMBL" id="MBP1293623.1"/>
    </source>
</evidence>
<reference evidence="1" key="1">
    <citation type="submission" date="2021-02" db="EMBL/GenBank/DDBJ databases">
        <title>Genomic Encyclopedia of Type Strains, Phase IV (KMG-V): Genome sequencing to study the core and pangenomes of soil and plant-associated prokaryotes.</title>
        <authorList>
            <person name="Whitman W."/>
        </authorList>
    </citation>
    <scope>NUCLEOTIDE SEQUENCE</scope>
    <source>
        <strain evidence="1">USDA 406</strain>
    </source>
</reference>
<dbReference type="EMBL" id="JAFICZ010000001">
    <property type="protein sequence ID" value="MBP1293623.1"/>
    <property type="molecule type" value="Genomic_DNA"/>
</dbReference>
<sequence length="53" mass="5826">MKKLLKSAGMPPRVMITDKCRSYGAARAKMGVEHRQYKALNIFISRRGGASGS</sequence>
<dbReference type="Proteomes" id="UP000673383">
    <property type="component" value="Unassembled WGS sequence"/>
</dbReference>
<dbReference type="PANTHER" id="PTHR35528:SF3">
    <property type="entry name" value="BLL1675 PROTEIN"/>
    <property type="match status" value="1"/>
</dbReference>
<evidence type="ECO:0000313" key="2">
    <source>
        <dbReference type="Proteomes" id="UP000673383"/>
    </source>
</evidence>
<proteinExistence type="predicted"/>